<evidence type="ECO:0000313" key="1">
    <source>
        <dbReference type="EMBL" id="NHN56066.1"/>
    </source>
</evidence>
<protein>
    <submittedName>
        <fullName evidence="1">DUF3349 domain-containing protein</fullName>
    </submittedName>
</protein>
<comment type="caution">
    <text evidence="1">The sequence shown here is derived from an EMBL/GenBank/DDBJ whole genome shotgun (WGS) entry which is preliminary data.</text>
</comment>
<name>A0A967B7B5_9MICO</name>
<dbReference type="AlphaFoldDB" id="A0A967B7B5"/>
<dbReference type="Gene3D" id="6.10.140.2080">
    <property type="match status" value="1"/>
</dbReference>
<reference evidence="1" key="1">
    <citation type="submission" date="2020-03" db="EMBL/GenBank/DDBJ databases">
        <title>Draft sequencing of Calidifontibacter sp. DB0510.</title>
        <authorList>
            <person name="Kim D.-U."/>
        </authorList>
    </citation>
    <scope>NUCLEOTIDE SEQUENCE</scope>
    <source>
        <strain evidence="1">DB0510</strain>
    </source>
</reference>
<dbReference type="InterPro" id="IPR021784">
    <property type="entry name" value="DUF3349"/>
</dbReference>
<keyword evidence="2" id="KW-1185">Reference proteome</keyword>
<dbReference type="EMBL" id="JAAOIV010000006">
    <property type="protein sequence ID" value="NHN56066.1"/>
    <property type="molecule type" value="Genomic_DNA"/>
</dbReference>
<proteinExistence type="predicted"/>
<sequence length="103" mass="11592">MAASRLARILDWIRAGYPEGVPERDYVPLFALLRRQVSEDEAAQIAARLAERTPEGEPVSRIDAVVHITKVIDELPTEADIARVRAHLERGGWPFEDRPLDPP</sequence>
<dbReference type="Pfam" id="PF11829">
    <property type="entry name" value="DUF3349"/>
    <property type="match status" value="1"/>
</dbReference>
<evidence type="ECO:0000313" key="2">
    <source>
        <dbReference type="Proteomes" id="UP000744769"/>
    </source>
</evidence>
<dbReference type="RefSeq" id="WP_166196466.1">
    <property type="nucleotide sequence ID" value="NZ_JAAOIV010000006.1"/>
</dbReference>
<organism evidence="1 2">
    <name type="scientific">Metallococcus carri</name>
    <dbReference type="NCBI Taxonomy" id="1656884"/>
    <lineage>
        <taxon>Bacteria</taxon>
        <taxon>Bacillati</taxon>
        <taxon>Actinomycetota</taxon>
        <taxon>Actinomycetes</taxon>
        <taxon>Micrococcales</taxon>
        <taxon>Dermacoccaceae</taxon>
        <taxon>Metallococcus</taxon>
    </lineage>
</organism>
<gene>
    <name evidence="1" type="ORF">G9U51_09790</name>
</gene>
<dbReference type="Gene3D" id="1.10.10.2390">
    <property type="match status" value="1"/>
</dbReference>
<dbReference type="Proteomes" id="UP000744769">
    <property type="component" value="Unassembled WGS sequence"/>
</dbReference>
<accession>A0A967B7B5</accession>